<feature type="domain" description="Multidrug resistance protein MdtA-like alpha-helical hairpin" evidence="3">
    <location>
        <begin position="100"/>
        <end position="169"/>
    </location>
</feature>
<dbReference type="PROSITE" id="PS51257">
    <property type="entry name" value="PROKAR_LIPOPROTEIN"/>
    <property type="match status" value="1"/>
</dbReference>
<dbReference type="AlphaFoldDB" id="A0A1I4VF05"/>
<dbReference type="InterPro" id="IPR058792">
    <property type="entry name" value="Beta-barrel_RND_2"/>
</dbReference>
<evidence type="ECO:0000256" key="2">
    <source>
        <dbReference type="SAM" id="Coils"/>
    </source>
</evidence>
<dbReference type="Gene3D" id="1.10.287.470">
    <property type="entry name" value="Helix hairpin bin"/>
    <property type="match status" value="1"/>
</dbReference>
<comment type="similarity">
    <text evidence="1">Belongs to the membrane fusion protein (MFP) (TC 8.A.1) family.</text>
</comment>
<keyword evidence="2" id="KW-0175">Coiled coil</keyword>
<dbReference type="PANTHER" id="PTHR30469:SF38">
    <property type="entry name" value="HLYD FAMILY SECRETION PROTEIN"/>
    <property type="match status" value="1"/>
</dbReference>
<dbReference type="RefSeq" id="WP_101287154.1">
    <property type="nucleotide sequence ID" value="NZ_FOUQ01000011.1"/>
</dbReference>
<evidence type="ECO:0000256" key="1">
    <source>
        <dbReference type="ARBA" id="ARBA00009477"/>
    </source>
</evidence>
<evidence type="ECO:0000313" key="6">
    <source>
        <dbReference type="Proteomes" id="UP000233491"/>
    </source>
</evidence>
<dbReference type="Proteomes" id="UP000233491">
    <property type="component" value="Unassembled WGS sequence"/>
</dbReference>
<dbReference type="PANTHER" id="PTHR30469">
    <property type="entry name" value="MULTIDRUG RESISTANCE PROTEIN MDTA"/>
    <property type="match status" value="1"/>
</dbReference>
<evidence type="ECO:0000313" key="5">
    <source>
        <dbReference type="EMBL" id="PKR90058.1"/>
    </source>
</evidence>
<dbReference type="SUPFAM" id="SSF111369">
    <property type="entry name" value="HlyD-like secretion proteins"/>
    <property type="match status" value="1"/>
</dbReference>
<name>A0A1I4VF05_9HYPH</name>
<dbReference type="EMBL" id="PJNW01000002">
    <property type="protein sequence ID" value="PKR90058.1"/>
    <property type="molecule type" value="Genomic_DNA"/>
</dbReference>
<keyword evidence="6" id="KW-1185">Reference proteome</keyword>
<dbReference type="Gene3D" id="2.40.30.170">
    <property type="match status" value="1"/>
</dbReference>
<accession>A0A1I4VF05</accession>
<dbReference type="Pfam" id="PF25876">
    <property type="entry name" value="HH_MFP_RND"/>
    <property type="match status" value="1"/>
</dbReference>
<dbReference type="Pfam" id="PF25954">
    <property type="entry name" value="Beta-barrel_RND_2"/>
    <property type="match status" value="1"/>
</dbReference>
<comment type="caution">
    <text evidence="5">The sequence shown here is derived from an EMBL/GenBank/DDBJ whole genome shotgun (WGS) entry which is preliminary data.</text>
</comment>
<reference evidence="5 6" key="1">
    <citation type="submission" date="2017-12" db="EMBL/GenBank/DDBJ databases">
        <title>Anaerobic carbon monoxide metabolism by Pleomorphomonas carboxyditropha sp. nov., a new mesophilic hydrogenogenic carboxidotroph.</title>
        <authorList>
            <person name="Esquivel-Elizondo S."/>
            <person name="Krajmalnik-Brown R."/>
        </authorList>
    </citation>
    <scope>NUCLEOTIDE SEQUENCE [LARGE SCALE GENOMIC DNA]</scope>
    <source>
        <strain evidence="5 6">R5-392</strain>
    </source>
</reference>
<dbReference type="InterPro" id="IPR058624">
    <property type="entry name" value="MdtA-like_HH"/>
</dbReference>
<evidence type="ECO:0000259" key="3">
    <source>
        <dbReference type="Pfam" id="PF25876"/>
    </source>
</evidence>
<sequence>MRGWSLAASVATAMVACLLGGCEQDKPPAPEVRPVKSVVVGQRPAGEPVALTGQVRARTEINLAFRLSGHMIDRLVRVGDQVEPGQVVAHLDDQIQKNTLLQTEALLSAARAQLVEARNTYARQNGLLSKGFASNAQFDQAQQGLESAEAQVASAEAQVKSAEEQLSYTILTADAAGTVIATGAEAGEVVAAGQPVVQIASDGGRDAVFAVSGQIMRALPADPAFSVALTEDMGIVAQGHIREIAPQADPVTRTYTVKVALDNPPEAMQLGSTVSGTTRLDAPKGMEVPSSAIVYGGAASAVWVVDSKELTVSLREVSVARYEPASVILSGGLQPGETIVTAGVQSLHPGQKVRLLGSSS</sequence>
<organism evidence="5 6">
    <name type="scientific">Pleomorphomonas diazotrophica</name>
    <dbReference type="NCBI Taxonomy" id="1166257"/>
    <lineage>
        <taxon>Bacteria</taxon>
        <taxon>Pseudomonadati</taxon>
        <taxon>Pseudomonadota</taxon>
        <taxon>Alphaproteobacteria</taxon>
        <taxon>Hyphomicrobiales</taxon>
        <taxon>Pleomorphomonadaceae</taxon>
        <taxon>Pleomorphomonas</taxon>
    </lineage>
</organism>
<dbReference type="GO" id="GO:0015562">
    <property type="term" value="F:efflux transmembrane transporter activity"/>
    <property type="evidence" value="ECO:0007669"/>
    <property type="project" value="TreeGrafter"/>
</dbReference>
<dbReference type="NCBIfam" id="TIGR01730">
    <property type="entry name" value="RND_mfp"/>
    <property type="match status" value="1"/>
</dbReference>
<proteinExistence type="inferred from homology"/>
<protein>
    <submittedName>
        <fullName evidence="5">Efflux transporter periplasmic adaptor subunit</fullName>
    </submittedName>
</protein>
<dbReference type="InterPro" id="IPR006143">
    <property type="entry name" value="RND_pump_MFP"/>
</dbReference>
<feature type="domain" description="CusB-like beta-barrel" evidence="4">
    <location>
        <begin position="211"/>
        <end position="275"/>
    </location>
</feature>
<dbReference type="GO" id="GO:1990281">
    <property type="term" value="C:efflux pump complex"/>
    <property type="evidence" value="ECO:0007669"/>
    <property type="project" value="TreeGrafter"/>
</dbReference>
<dbReference type="Gene3D" id="2.40.420.20">
    <property type="match status" value="1"/>
</dbReference>
<evidence type="ECO:0000259" key="4">
    <source>
        <dbReference type="Pfam" id="PF25954"/>
    </source>
</evidence>
<dbReference type="Gene3D" id="2.40.50.100">
    <property type="match status" value="1"/>
</dbReference>
<feature type="coiled-coil region" evidence="2">
    <location>
        <begin position="100"/>
        <end position="165"/>
    </location>
</feature>
<dbReference type="OrthoDB" id="9813967at2"/>
<gene>
    <name evidence="5" type="ORF">CXZ10_01310</name>
</gene>